<accession>A0AAV6ZF53</accession>
<evidence type="ECO:0000313" key="2">
    <source>
        <dbReference type="Proteomes" id="UP000824782"/>
    </source>
</evidence>
<sequence>MKIPLLWLPQVYAMTICNEKQLSTGLPSPWAPYLFTCGIPLLDIYHKFPLVVRHLSHVQGSQTPTYWGRCVLHLLKIFWF</sequence>
<name>A0AAV6ZF53_ENGPU</name>
<dbReference type="EMBL" id="WNYA01001912">
    <property type="protein sequence ID" value="KAG8544883.1"/>
    <property type="molecule type" value="Genomic_DNA"/>
</dbReference>
<protein>
    <recommendedName>
        <fullName evidence="3">Secreted protein</fullName>
    </recommendedName>
</protein>
<dbReference type="Proteomes" id="UP000824782">
    <property type="component" value="Unassembled WGS sequence"/>
</dbReference>
<keyword evidence="2" id="KW-1185">Reference proteome</keyword>
<evidence type="ECO:0008006" key="3">
    <source>
        <dbReference type="Google" id="ProtNLM"/>
    </source>
</evidence>
<comment type="caution">
    <text evidence="1">The sequence shown here is derived from an EMBL/GenBank/DDBJ whole genome shotgun (WGS) entry which is preliminary data.</text>
</comment>
<evidence type="ECO:0000313" key="1">
    <source>
        <dbReference type="EMBL" id="KAG8544883.1"/>
    </source>
</evidence>
<organism evidence="1 2">
    <name type="scientific">Engystomops pustulosus</name>
    <name type="common">Tungara frog</name>
    <name type="synonym">Physalaemus pustulosus</name>
    <dbReference type="NCBI Taxonomy" id="76066"/>
    <lineage>
        <taxon>Eukaryota</taxon>
        <taxon>Metazoa</taxon>
        <taxon>Chordata</taxon>
        <taxon>Craniata</taxon>
        <taxon>Vertebrata</taxon>
        <taxon>Euteleostomi</taxon>
        <taxon>Amphibia</taxon>
        <taxon>Batrachia</taxon>
        <taxon>Anura</taxon>
        <taxon>Neobatrachia</taxon>
        <taxon>Hyloidea</taxon>
        <taxon>Leptodactylidae</taxon>
        <taxon>Leiuperinae</taxon>
        <taxon>Engystomops</taxon>
    </lineage>
</organism>
<reference evidence="1" key="1">
    <citation type="thesis" date="2020" institute="ProQuest LLC" country="789 East Eisenhower Parkway, Ann Arbor, MI, USA">
        <title>Comparative Genomics and Chromosome Evolution.</title>
        <authorList>
            <person name="Mudd A.B."/>
        </authorList>
    </citation>
    <scope>NUCLEOTIDE SEQUENCE</scope>
    <source>
        <strain evidence="1">237g6f4</strain>
        <tissue evidence="1">Blood</tissue>
    </source>
</reference>
<dbReference type="AlphaFoldDB" id="A0AAV6ZF53"/>
<proteinExistence type="predicted"/>
<gene>
    <name evidence="1" type="ORF">GDO81_021672</name>
</gene>